<dbReference type="Proteomes" id="UP000199013">
    <property type="component" value="Unassembled WGS sequence"/>
</dbReference>
<sequence>MMLDEQRAVRHRLYAVGMLAQDAAYEQHPAGDPPLLSADLRRALLAVLAVTPEPLLRAGHGVTESEAAAFLAGQQAAVDAVHTALARAWFPTRPRHGRQLSQPAGTEAPTPIYPTRCDPTQRIRPEAVVATRREFPLLDGLRIPDEPTKTIVAGGVVPDRLVVVDGDGVVVAEFDGAAWEAAHAWVHARVVEPLTRRPVCIEDHRNRQTWEVDVGSCRHTLWAPGWRSEDGTACPLVAPTDR</sequence>
<gene>
    <name evidence="2" type="ORF">FDG2_4234</name>
</gene>
<accession>A0A1C3P474</accession>
<protein>
    <submittedName>
        <fullName evidence="2">Uncharacterized protein</fullName>
    </submittedName>
</protein>
<dbReference type="EMBL" id="FLUV01001770">
    <property type="protein sequence ID" value="SBW24634.1"/>
    <property type="molecule type" value="Genomic_DNA"/>
</dbReference>
<evidence type="ECO:0000256" key="1">
    <source>
        <dbReference type="SAM" id="MobiDB-lite"/>
    </source>
</evidence>
<organism evidence="2 3">
    <name type="scientific">Candidatus Protofrankia californiensis</name>
    <dbReference type="NCBI Taxonomy" id="1839754"/>
    <lineage>
        <taxon>Bacteria</taxon>
        <taxon>Bacillati</taxon>
        <taxon>Actinomycetota</taxon>
        <taxon>Actinomycetes</taxon>
        <taxon>Frankiales</taxon>
        <taxon>Frankiaceae</taxon>
        <taxon>Protofrankia</taxon>
    </lineage>
</organism>
<feature type="region of interest" description="Disordered" evidence="1">
    <location>
        <begin position="95"/>
        <end position="118"/>
    </location>
</feature>
<reference evidence="3" key="1">
    <citation type="submission" date="2016-02" db="EMBL/GenBank/DDBJ databases">
        <authorList>
            <person name="Wibberg D."/>
        </authorList>
    </citation>
    <scope>NUCLEOTIDE SEQUENCE [LARGE SCALE GENOMIC DNA]</scope>
</reference>
<proteinExistence type="predicted"/>
<evidence type="ECO:0000313" key="2">
    <source>
        <dbReference type="EMBL" id="SBW24634.1"/>
    </source>
</evidence>
<evidence type="ECO:0000313" key="3">
    <source>
        <dbReference type="Proteomes" id="UP000199013"/>
    </source>
</evidence>
<name>A0A1C3P474_9ACTN</name>
<keyword evidence="3" id="KW-1185">Reference proteome</keyword>
<dbReference type="AlphaFoldDB" id="A0A1C3P474"/>